<dbReference type="GO" id="GO:0061343">
    <property type="term" value="P:cell adhesion involved in heart morphogenesis"/>
    <property type="evidence" value="ECO:0007669"/>
    <property type="project" value="TreeGrafter"/>
</dbReference>
<dbReference type="PANTHER" id="PTHR33395:SF22">
    <property type="entry name" value="REVERSE TRANSCRIPTASE DOMAIN-CONTAINING PROTEIN"/>
    <property type="match status" value="1"/>
</dbReference>
<gene>
    <name evidence="1" type="ORF">LSH36_137g01039</name>
</gene>
<dbReference type="Proteomes" id="UP001208570">
    <property type="component" value="Unassembled WGS sequence"/>
</dbReference>
<evidence type="ECO:0000313" key="1">
    <source>
        <dbReference type="EMBL" id="KAK2160241.1"/>
    </source>
</evidence>
<dbReference type="AlphaFoldDB" id="A0AAD9N9R2"/>
<reference evidence="1" key="1">
    <citation type="journal article" date="2023" name="Mol. Biol. Evol.">
        <title>Third-Generation Sequencing Reveals the Adaptive Role of the Epigenome in Three Deep-Sea Polychaetes.</title>
        <authorList>
            <person name="Perez M."/>
            <person name="Aroh O."/>
            <person name="Sun Y."/>
            <person name="Lan Y."/>
            <person name="Juniper S.K."/>
            <person name="Young C.R."/>
            <person name="Angers B."/>
            <person name="Qian P.Y."/>
        </authorList>
    </citation>
    <scope>NUCLEOTIDE SEQUENCE</scope>
    <source>
        <strain evidence="1">P08H-3</strain>
    </source>
</reference>
<dbReference type="GO" id="GO:0007508">
    <property type="term" value="P:larval heart development"/>
    <property type="evidence" value="ECO:0007669"/>
    <property type="project" value="TreeGrafter"/>
</dbReference>
<dbReference type="EMBL" id="JAODUP010000137">
    <property type="protein sequence ID" value="KAK2160241.1"/>
    <property type="molecule type" value="Genomic_DNA"/>
</dbReference>
<dbReference type="PANTHER" id="PTHR33395">
    <property type="entry name" value="TRANSCRIPTASE, PUTATIVE-RELATED-RELATED"/>
    <property type="match status" value="1"/>
</dbReference>
<sequence length="287" mass="33428">MEDLYYRWWVLNNPSMGGGEPDGTSTVVTEIKPKYSMKPVVHDQFKLQGYVHYTNIDSVVKETVARYNYHKGDYESLNNRLAEIDWKSELSGMDTEEAWAHLSAILNDKLRKHVPKSVLKKDGRRKIWMTNYRKKQRAWKQYQKSKNYMDYVRATNDKIEFTTLVRNLNRNFERNLAKNLKQNPKDFWRYCKSNLKSKSRLGDLQTMDGRLTSDDKEEAELLNDYFTIEKKLKRLKTTKSAGPDGFHPRVLNELAQSITLSLSIIFAKSYETGATDGLEGGPHNTNP</sequence>
<organism evidence="1 2">
    <name type="scientific">Paralvinella palmiformis</name>
    <dbReference type="NCBI Taxonomy" id="53620"/>
    <lineage>
        <taxon>Eukaryota</taxon>
        <taxon>Metazoa</taxon>
        <taxon>Spiralia</taxon>
        <taxon>Lophotrochozoa</taxon>
        <taxon>Annelida</taxon>
        <taxon>Polychaeta</taxon>
        <taxon>Sedentaria</taxon>
        <taxon>Canalipalpata</taxon>
        <taxon>Terebellida</taxon>
        <taxon>Terebelliformia</taxon>
        <taxon>Alvinellidae</taxon>
        <taxon>Paralvinella</taxon>
    </lineage>
</organism>
<keyword evidence="2" id="KW-1185">Reference proteome</keyword>
<dbReference type="GO" id="GO:0031012">
    <property type="term" value="C:extracellular matrix"/>
    <property type="evidence" value="ECO:0007669"/>
    <property type="project" value="TreeGrafter"/>
</dbReference>
<name>A0AAD9N9R2_9ANNE</name>
<protein>
    <submittedName>
        <fullName evidence="1">Uncharacterized protein</fullName>
    </submittedName>
</protein>
<evidence type="ECO:0000313" key="2">
    <source>
        <dbReference type="Proteomes" id="UP001208570"/>
    </source>
</evidence>
<accession>A0AAD9N9R2</accession>
<comment type="caution">
    <text evidence="1">The sequence shown here is derived from an EMBL/GenBank/DDBJ whole genome shotgun (WGS) entry which is preliminary data.</text>
</comment>
<proteinExistence type="predicted"/>